<organism evidence="1 2">
    <name type="scientific">Blomia tropicalis</name>
    <name type="common">Mite</name>
    <dbReference type="NCBI Taxonomy" id="40697"/>
    <lineage>
        <taxon>Eukaryota</taxon>
        <taxon>Metazoa</taxon>
        <taxon>Ecdysozoa</taxon>
        <taxon>Arthropoda</taxon>
        <taxon>Chelicerata</taxon>
        <taxon>Arachnida</taxon>
        <taxon>Acari</taxon>
        <taxon>Acariformes</taxon>
        <taxon>Sarcoptiformes</taxon>
        <taxon>Astigmata</taxon>
        <taxon>Glycyphagoidea</taxon>
        <taxon>Echimyopodidae</taxon>
        <taxon>Blomia</taxon>
    </lineage>
</organism>
<evidence type="ECO:0000313" key="2">
    <source>
        <dbReference type="Proteomes" id="UP001142055"/>
    </source>
</evidence>
<proteinExistence type="predicted"/>
<keyword evidence="2" id="KW-1185">Reference proteome</keyword>
<dbReference type="AlphaFoldDB" id="A0A9Q0MJZ0"/>
<reference evidence="1" key="1">
    <citation type="submission" date="2022-12" db="EMBL/GenBank/DDBJ databases">
        <title>Genome assemblies of Blomia tropicalis.</title>
        <authorList>
            <person name="Cui Y."/>
        </authorList>
    </citation>
    <scope>NUCLEOTIDE SEQUENCE</scope>
    <source>
        <tissue evidence="1">Adult mites</tissue>
    </source>
</reference>
<accession>A0A9Q0MJZ0</accession>
<sequence length="393" mass="46753">MINRYVERFETIPLDMLDDIIEQLRQNNNRTLLKSIQRYDHLIRCSIFPHKYVWQIHRICSFCNFDYNIMCYSIELFQRIMDGLLKDCHLVSMDNLLGSDLQFVMGFNVKNAIELPNIKLYSSVMQAFFNGMKDKDINSLINQSNSNRYHPTKVDVDEMFCDKYSTILSFVSVMLALKLNGRMSSFEQSQSPYVLLLEAQTKLSNLKRTRWVPLSRLFTRIENHVLQLLNFDLCINSLDTYIDAIIAKLQQKNLIMTTANLFGRHYQSQVRDLLSIFYYKRFSLAKHIFFIEQINQQRQSFHHQFHNQENQKKLEYDHQLMMLEYFNSDKLLLASVIVFTMVRMEVTGFDNQFNQLKLSNILNHLSQYAETGRIIYLSSYILNQYNLENNRMN</sequence>
<name>A0A9Q0MJZ0_BLOTA</name>
<evidence type="ECO:0000313" key="1">
    <source>
        <dbReference type="EMBL" id="KAJ6225170.1"/>
    </source>
</evidence>
<gene>
    <name evidence="1" type="ORF">RDWZM_003715</name>
</gene>
<dbReference type="EMBL" id="JAPWDV010000001">
    <property type="protein sequence ID" value="KAJ6225170.1"/>
    <property type="molecule type" value="Genomic_DNA"/>
</dbReference>
<protein>
    <submittedName>
        <fullName evidence="1">Uncharacterized protein</fullName>
    </submittedName>
</protein>
<dbReference type="Proteomes" id="UP001142055">
    <property type="component" value="Chromosome 1"/>
</dbReference>
<comment type="caution">
    <text evidence="1">The sequence shown here is derived from an EMBL/GenBank/DDBJ whole genome shotgun (WGS) entry which is preliminary data.</text>
</comment>